<keyword evidence="1 2" id="KW-0808">Transferase</keyword>
<dbReference type="Pfam" id="PF01144">
    <property type="entry name" value="CoA_trans"/>
    <property type="match status" value="1"/>
</dbReference>
<sequence length="224" mass="23827">MHAMLSKLVTHEQAVEHVLDGTRLMYGGFGTIGSPAHLIDAILHKGVQNLTLIGIDAGYPEIGIGKLISHGRVRRLITTHIGSNPEAGQQMMDGMLEVTFCPQGIFAEKIRAGGVGIPGIVVEAHVRGERMEGAEPFAFEGRTCQIEASLTAEVGVVYAKQADTYGNLIYDKAARNLNPLVAMAADITIAEVEEIVPAGELDPDKIVTPGIFVDYIVVRGGGNS</sequence>
<dbReference type="GO" id="GO:0008410">
    <property type="term" value="F:CoA-transferase activity"/>
    <property type="evidence" value="ECO:0007669"/>
    <property type="project" value="InterPro"/>
</dbReference>
<dbReference type="PANTHER" id="PTHR13707">
    <property type="entry name" value="KETOACID-COENZYME A TRANSFERASE"/>
    <property type="match status" value="1"/>
</dbReference>
<dbReference type="Proteomes" id="UP000197781">
    <property type="component" value="Chromosome"/>
</dbReference>
<proteinExistence type="predicted"/>
<evidence type="ECO:0000313" key="3">
    <source>
        <dbReference type="Proteomes" id="UP000197781"/>
    </source>
</evidence>
<dbReference type="Gene3D" id="3.40.1080.10">
    <property type="entry name" value="Glutaconate Coenzyme A-transferase"/>
    <property type="match status" value="1"/>
</dbReference>
<dbReference type="AlphaFoldDB" id="A0A220MDW7"/>
<gene>
    <name evidence="2" type="ORF">BP422_06195</name>
</gene>
<dbReference type="InterPro" id="IPR012792">
    <property type="entry name" value="3-oxoacid_CoA-transf_A"/>
</dbReference>
<name>A0A220MDW7_9BACL</name>
<dbReference type="EMBL" id="CP018145">
    <property type="protein sequence ID" value="ASJ53173.1"/>
    <property type="molecule type" value="Genomic_DNA"/>
</dbReference>
<dbReference type="KEGG" id="bfm:BP422_06195"/>
<evidence type="ECO:0000313" key="2">
    <source>
        <dbReference type="EMBL" id="ASJ53173.1"/>
    </source>
</evidence>
<dbReference type="InterPro" id="IPR004165">
    <property type="entry name" value="CoA_trans_fam_I"/>
</dbReference>
<reference evidence="2 3" key="1">
    <citation type="submission" date="2016-11" db="EMBL/GenBank/DDBJ databases">
        <authorList>
            <person name="Jaros S."/>
            <person name="Januszkiewicz K."/>
            <person name="Wedrychowicz H."/>
        </authorList>
    </citation>
    <scope>NUCLEOTIDE SEQUENCE [LARGE SCALE GENOMIC DNA]</scope>
    <source>
        <strain evidence="2 3">NF2</strain>
    </source>
</reference>
<dbReference type="SMART" id="SM00882">
    <property type="entry name" value="CoA_trans"/>
    <property type="match status" value="1"/>
</dbReference>
<dbReference type="SUPFAM" id="SSF100950">
    <property type="entry name" value="NagB/RpiA/CoA transferase-like"/>
    <property type="match status" value="1"/>
</dbReference>
<organism evidence="2 3">
    <name type="scientific">Brevibacillus formosus</name>
    <dbReference type="NCBI Taxonomy" id="54913"/>
    <lineage>
        <taxon>Bacteria</taxon>
        <taxon>Bacillati</taxon>
        <taxon>Bacillota</taxon>
        <taxon>Bacilli</taxon>
        <taxon>Bacillales</taxon>
        <taxon>Paenibacillaceae</taxon>
        <taxon>Brevibacillus</taxon>
    </lineage>
</organism>
<dbReference type="NCBIfam" id="TIGR02429">
    <property type="entry name" value="pcaI_scoA_fam"/>
    <property type="match status" value="1"/>
</dbReference>
<evidence type="ECO:0000256" key="1">
    <source>
        <dbReference type="ARBA" id="ARBA00022679"/>
    </source>
</evidence>
<dbReference type="InterPro" id="IPR037171">
    <property type="entry name" value="NagB/RpiA_transferase-like"/>
</dbReference>
<accession>A0A220MDW7</accession>
<dbReference type="PANTHER" id="PTHR13707:SF60">
    <property type="entry name" value="ACETATE COA-TRANSFERASE SUBUNIT ALPHA"/>
    <property type="match status" value="1"/>
</dbReference>
<protein>
    <submittedName>
        <fullName evidence="2">Acyl CoA:acetate/3-ketoacid CoA transferase subunit alpha</fullName>
    </submittedName>
</protein>